<evidence type="ECO:0000313" key="8">
    <source>
        <dbReference type="EMBL" id="GMH78606.1"/>
    </source>
</evidence>
<dbReference type="AlphaFoldDB" id="A0A9W7AT09"/>
<gene>
    <name evidence="8" type="ORF">TL16_g07870</name>
</gene>
<keyword evidence="5 7" id="KW-0234">DNA repair</keyword>
<name>A0A9W7AT09_9STRA</name>
<dbReference type="GO" id="GO:0005675">
    <property type="term" value="C:transcription factor TFIIH holo complex"/>
    <property type="evidence" value="ECO:0007669"/>
    <property type="project" value="UniProtKB-UniRule"/>
</dbReference>
<dbReference type="GO" id="GO:0006289">
    <property type="term" value="P:nucleotide-excision repair"/>
    <property type="evidence" value="ECO:0007669"/>
    <property type="project" value="UniProtKB-UniRule"/>
</dbReference>
<dbReference type="Pfam" id="PF03850">
    <property type="entry name" value="Tfb4"/>
    <property type="match status" value="1"/>
</dbReference>
<comment type="similarity">
    <text evidence="7">Belongs to the TFB4 family.</text>
</comment>
<dbReference type="InterPro" id="IPR004600">
    <property type="entry name" value="TFIIH_Tfb4/GTF2H3"/>
</dbReference>
<evidence type="ECO:0000256" key="6">
    <source>
        <dbReference type="ARBA" id="ARBA00023242"/>
    </source>
</evidence>
<dbReference type="PANTHER" id="PTHR12831:SF0">
    <property type="entry name" value="GENERAL TRANSCRIPTION FACTOR IIH SUBUNIT 3"/>
    <property type="match status" value="1"/>
</dbReference>
<reference evidence="9" key="1">
    <citation type="journal article" date="2023" name="Commun. Biol.">
        <title>Genome analysis of Parmales, the sister group of diatoms, reveals the evolutionary specialization of diatoms from phago-mixotrophs to photoautotrophs.</title>
        <authorList>
            <person name="Ban H."/>
            <person name="Sato S."/>
            <person name="Yoshikawa S."/>
            <person name="Yamada K."/>
            <person name="Nakamura Y."/>
            <person name="Ichinomiya M."/>
            <person name="Sato N."/>
            <person name="Blanc-Mathieu R."/>
            <person name="Endo H."/>
            <person name="Kuwata A."/>
            <person name="Ogata H."/>
        </authorList>
    </citation>
    <scope>NUCLEOTIDE SEQUENCE [LARGE SCALE GENOMIC DNA]</scope>
</reference>
<dbReference type="EMBL" id="BLQM01000253">
    <property type="protein sequence ID" value="GMH78606.1"/>
    <property type="molecule type" value="Genomic_DNA"/>
</dbReference>
<evidence type="ECO:0000256" key="3">
    <source>
        <dbReference type="ARBA" id="ARBA00022763"/>
    </source>
</evidence>
<keyword evidence="4 7" id="KW-0862">Zinc</keyword>
<dbReference type="GO" id="GO:0000439">
    <property type="term" value="C:transcription factor TFIIH core complex"/>
    <property type="evidence" value="ECO:0007669"/>
    <property type="project" value="UniProtKB-UniRule"/>
</dbReference>
<evidence type="ECO:0000256" key="7">
    <source>
        <dbReference type="RuleBase" id="RU368090"/>
    </source>
</evidence>
<keyword evidence="6 7" id="KW-0539">Nucleus</keyword>
<protein>
    <submittedName>
        <fullName evidence="8">Uncharacterized protein</fullName>
    </submittedName>
</protein>
<evidence type="ECO:0000256" key="4">
    <source>
        <dbReference type="ARBA" id="ARBA00022833"/>
    </source>
</evidence>
<comment type="subcellular location">
    <subcellularLocation>
        <location evidence="1 7">Nucleus</location>
    </subcellularLocation>
</comment>
<organism evidence="8 9">
    <name type="scientific">Triparma laevis f. inornata</name>
    <dbReference type="NCBI Taxonomy" id="1714386"/>
    <lineage>
        <taxon>Eukaryota</taxon>
        <taxon>Sar</taxon>
        <taxon>Stramenopiles</taxon>
        <taxon>Ochrophyta</taxon>
        <taxon>Bolidophyceae</taxon>
        <taxon>Parmales</taxon>
        <taxon>Triparmaceae</taxon>
        <taxon>Triparma</taxon>
    </lineage>
</organism>
<dbReference type="PANTHER" id="PTHR12831">
    <property type="entry name" value="TRANSCRIPTION INITIATION FACTOR IIH TFIIH , POLYPEPTIDE 3-RELATED"/>
    <property type="match status" value="1"/>
</dbReference>
<evidence type="ECO:0000256" key="5">
    <source>
        <dbReference type="ARBA" id="ARBA00023204"/>
    </source>
</evidence>
<dbReference type="Proteomes" id="UP001162640">
    <property type="component" value="Unassembled WGS sequence"/>
</dbReference>
<dbReference type="GO" id="GO:0008270">
    <property type="term" value="F:zinc ion binding"/>
    <property type="evidence" value="ECO:0007669"/>
    <property type="project" value="UniProtKB-KW"/>
</dbReference>
<keyword evidence="7" id="KW-0863">Zinc-finger</keyword>
<evidence type="ECO:0000256" key="1">
    <source>
        <dbReference type="ARBA" id="ARBA00004123"/>
    </source>
</evidence>
<sequence>MRLATLVAEGIFMRPPTPAGQVMGALTQILLTIYLPNKLERKVLSTVVVESVEFKGRCYETGKKIDQGWVCNLCLSVFERKMEVCMTCGSEV</sequence>
<evidence type="ECO:0000313" key="9">
    <source>
        <dbReference type="Proteomes" id="UP001162640"/>
    </source>
</evidence>
<keyword evidence="7" id="KW-0804">Transcription</keyword>
<keyword evidence="3 7" id="KW-0227">DNA damage</keyword>
<comment type="caution">
    <text evidence="8">The sequence shown here is derived from an EMBL/GenBank/DDBJ whole genome shotgun (WGS) entry which is preliminary data.</text>
</comment>
<keyword evidence="2 7" id="KW-0479">Metal-binding</keyword>
<dbReference type="GO" id="GO:0006355">
    <property type="term" value="P:regulation of DNA-templated transcription"/>
    <property type="evidence" value="ECO:0007669"/>
    <property type="project" value="InterPro"/>
</dbReference>
<keyword evidence="7" id="KW-0805">Transcription regulation</keyword>
<accession>A0A9W7AT09</accession>
<evidence type="ECO:0000256" key="2">
    <source>
        <dbReference type="ARBA" id="ARBA00022723"/>
    </source>
</evidence>
<proteinExistence type="inferred from homology"/>